<evidence type="ECO:0000256" key="4">
    <source>
        <dbReference type="ARBA" id="ARBA00022722"/>
    </source>
</evidence>
<keyword evidence="1" id="KW-0645">Protease</keyword>
<dbReference type="OrthoDB" id="415724at2759"/>
<dbReference type="FunFam" id="3.30.70.270:FF:000020">
    <property type="entry name" value="Transposon Tf2-6 polyprotein-like Protein"/>
    <property type="match status" value="1"/>
</dbReference>
<feature type="compositionally biased region" description="Polar residues" evidence="9">
    <location>
        <begin position="387"/>
        <end position="401"/>
    </location>
</feature>
<dbReference type="CDD" id="cd09274">
    <property type="entry name" value="RNase_HI_RT_Ty3"/>
    <property type="match status" value="1"/>
</dbReference>
<keyword evidence="3" id="KW-0548">Nucleotidyltransferase</keyword>
<dbReference type="PANTHER" id="PTHR37984:SF5">
    <property type="entry name" value="PROTEIN NYNRIN-LIKE"/>
    <property type="match status" value="1"/>
</dbReference>
<dbReference type="FunFam" id="3.10.10.10:FF:000007">
    <property type="entry name" value="Retrovirus-related Pol polyprotein from transposon 17.6-like Protein"/>
    <property type="match status" value="1"/>
</dbReference>
<feature type="domain" description="Reverse transcriptase" evidence="10">
    <location>
        <begin position="872"/>
        <end position="1051"/>
    </location>
</feature>
<feature type="region of interest" description="Disordered" evidence="9">
    <location>
        <begin position="165"/>
        <end position="256"/>
    </location>
</feature>
<feature type="compositionally biased region" description="Basic and acidic residues" evidence="9">
    <location>
        <begin position="402"/>
        <end position="424"/>
    </location>
</feature>
<dbReference type="FunFam" id="3.10.20.370:FF:000001">
    <property type="entry name" value="Retrovirus-related Pol polyprotein from transposon 17.6-like protein"/>
    <property type="match status" value="1"/>
</dbReference>
<evidence type="ECO:0000256" key="1">
    <source>
        <dbReference type="ARBA" id="ARBA00022670"/>
    </source>
</evidence>
<evidence type="ECO:0000259" key="10">
    <source>
        <dbReference type="PROSITE" id="PS50878"/>
    </source>
</evidence>
<protein>
    <recommendedName>
        <fullName evidence="10">Reverse transcriptase domain-containing protein</fullName>
    </recommendedName>
</protein>
<evidence type="ECO:0000313" key="13">
    <source>
        <dbReference type="Proteomes" id="UP000663829"/>
    </source>
</evidence>
<evidence type="ECO:0000256" key="5">
    <source>
        <dbReference type="ARBA" id="ARBA00022759"/>
    </source>
</evidence>
<dbReference type="InterPro" id="IPR050951">
    <property type="entry name" value="Retrovirus_Pol_polyprotein"/>
</dbReference>
<feature type="compositionally biased region" description="Polar residues" evidence="9">
    <location>
        <begin position="232"/>
        <end position="247"/>
    </location>
</feature>
<dbReference type="Proteomes" id="UP000663829">
    <property type="component" value="Unassembled WGS sequence"/>
</dbReference>
<dbReference type="Pfam" id="PF17919">
    <property type="entry name" value="RT_RNaseH_2"/>
    <property type="match status" value="1"/>
</dbReference>
<evidence type="ECO:0000313" key="12">
    <source>
        <dbReference type="EMBL" id="CAF3936896.1"/>
    </source>
</evidence>
<evidence type="ECO:0000256" key="8">
    <source>
        <dbReference type="ARBA" id="ARBA00023268"/>
    </source>
</evidence>
<organism evidence="11 13">
    <name type="scientific">Didymodactylos carnosus</name>
    <dbReference type="NCBI Taxonomy" id="1234261"/>
    <lineage>
        <taxon>Eukaryota</taxon>
        <taxon>Metazoa</taxon>
        <taxon>Spiralia</taxon>
        <taxon>Gnathifera</taxon>
        <taxon>Rotifera</taxon>
        <taxon>Eurotatoria</taxon>
        <taxon>Bdelloidea</taxon>
        <taxon>Philodinida</taxon>
        <taxon>Philodinidae</taxon>
        <taxon>Didymodactylos</taxon>
    </lineage>
</organism>
<reference evidence="11" key="1">
    <citation type="submission" date="2021-02" db="EMBL/GenBank/DDBJ databases">
        <authorList>
            <person name="Nowell W R."/>
        </authorList>
    </citation>
    <scope>NUCLEOTIDE SEQUENCE</scope>
</reference>
<comment type="caution">
    <text evidence="11">The sequence shown here is derived from an EMBL/GenBank/DDBJ whole genome shotgun (WGS) entry which is preliminary data.</text>
</comment>
<proteinExistence type="predicted"/>
<dbReference type="Proteomes" id="UP000681722">
    <property type="component" value="Unassembled WGS sequence"/>
</dbReference>
<keyword evidence="5" id="KW-0255">Endonuclease</keyword>
<dbReference type="InterPro" id="IPR043128">
    <property type="entry name" value="Rev_trsase/Diguanyl_cyclase"/>
</dbReference>
<sequence length="1220" mass="137383">MRTLFRARDSQLLHNISNWLTGAAGDWYLQLSQGHHLSDTPERIEAVKIERNGYVQKENETAADFYQRYLGLNLEINPRTKENLLKKYFLRKLRPELVLWMKGDPATMSLDEILKKVEEAEIQLLWISTNFDCDKDEENPQELTKSLTRQLVRLKTPERTVVVANLDAPSSPSTNSSGQENQAAKFPVFPTNNDRNRPAFLQNRQTNFYGRNNSNGGGQNSNNNSFRLPFPSDNSVNFNRSNPSAANGNREPPGPCPICRKNGHWRMECRDKLASHTIHKSSMEQFKEQGKIEALKSLSRLLKPSRDGEEVSRPIVDSVSSPFSSALLEMSRTPSSPKSAAFEQKVGTNLTLIENLFTEKSPNSSFSQAESSSSSSISNATTVSLSTPKTTISDQNYNLSDNFKRENTRNYRKQERKLEKKEKSTVGKNSLFKTESKGFAATVLKLESKIKENGTSSNTSTCFYTIKRGCASAKGKLLGTIGIFTLDTRAGVSIVSLDYWRLLKGTEAVFPYSGADIVDPEGSSIEPVGWVEADITLAGQTFRHPVVLARKFNQRVLLGTDFMFEIGLVLDVQDGKCWLRDKPLSKFLLATDLQQAGRLDIPVYAVHKKRIPPFHQTFITAQTPLDISGQKWEATTTSASSRLSIANSIVTVEQNIADVMVANLTPRWSYIRPGQKLAFLDPSSDSTERKFGNHIAKIRRRLLGQDPIARRIEDEKIKIRKDADVREGDFGSSLSLFVNNQSTVERPDPLTALVVRSLAENTDLARISPVNPQFYSQTAEKQFGSFSDSTDIPGDWLTELDLASSGLSSDQENQLRQLLLQYSDIFSSKPGRTNAVKHHIHVGDARPIKQGPYRLLNPERKAECTRQTADMLKSDVVEPSFGPWASPVTLVPKKDGTLRFCIDFRKLNEVTIKDTYPIPRIDDTLDALKGAKYFSTLDLSSGFWQVELDEGSKEKTAFVTHEGIFQFKVMPFGLTNAPATFQRLMDLVLRGLKWSCCMVYLDDVIIYSPTFEQHPIDIDNVLNRIKESGLTLKPSKCFFCRRELKYLGHIVSADGIPPDPDKLEAVRSFSVPSKPKDVRAFLGLTGYYRRFIKNYAEIAEPLFESIREKHNPIFVSTPDRQQAFELLKERLISAPIVTYPNFYHPFTLQLDACDYGLGAVLAQSIEGIEHVIAYASRTLQPCERKYSAPERECLAIVWGTQHFRPYLEGRSFEVWTDIGP</sequence>
<dbReference type="Gene3D" id="3.10.10.10">
    <property type="entry name" value="HIV Type 1 Reverse Transcriptase, subunit A, domain 1"/>
    <property type="match status" value="1"/>
</dbReference>
<dbReference type="GO" id="GO:0004519">
    <property type="term" value="F:endonuclease activity"/>
    <property type="evidence" value="ECO:0007669"/>
    <property type="project" value="UniProtKB-KW"/>
</dbReference>
<accession>A0A814UCE8</accession>
<dbReference type="EMBL" id="CAJOBC010007585">
    <property type="protein sequence ID" value="CAF3936896.1"/>
    <property type="molecule type" value="Genomic_DNA"/>
</dbReference>
<keyword evidence="13" id="KW-1185">Reference proteome</keyword>
<keyword evidence="6" id="KW-0378">Hydrolase</keyword>
<name>A0A814UCE8_9BILA</name>
<keyword evidence="7" id="KW-0695">RNA-directed DNA polymerase</keyword>
<dbReference type="SUPFAM" id="SSF56672">
    <property type="entry name" value="DNA/RNA polymerases"/>
    <property type="match status" value="1"/>
</dbReference>
<dbReference type="EMBL" id="CAJNOQ010007584">
    <property type="protein sequence ID" value="CAF1173004.1"/>
    <property type="molecule type" value="Genomic_DNA"/>
</dbReference>
<evidence type="ECO:0000256" key="2">
    <source>
        <dbReference type="ARBA" id="ARBA00022679"/>
    </source>
</evidence>
<dbReference type="CDD" id="cd01647">
    <property type="entry name" value="RT_LTR"/>
    <property type="match status" value="1"/>
</dbReference>
<dbReference type="AlphaFoldDB" id="A0A814UCE8"/>
<evidence type="ECO:0000256" key="9">
    <source>
        <dbReference type="SAM" id="MobiDB-lite"/>
    </source>
</evidence>
<feature type="compositionally biased region" description="Polar residues" evidence="9">
    <location>
        <begin position="168"/>
        <end position="182"/>
    </location>
</feature>
<keyword evidence="8" id="KW-0511">Multifunctional enzyme</keyword>
<feature type="compositionally biased region" description="Polar residues" evidence="9">
    <location>
        <begin position="202"/>
        <end position="211"/>
    </location>
</feature>
<dbReference type="Pfam" id="PF00078">
    <property type="entry name" value="RVT_1"/>
    <property type="match status" value="1"/>
</dbReference>
<dbReference type="GO" id="GO:0003964">
    <property type="term" value="F:RNA-directed DNA polymerase activity"/>
    <property type="evidence" value="ECO:0007669"/>
    <property type="project" value="UniProtKB-KW"/>
</dbReference>
<feature type="region of interest" description="Disordered" evidence="9">
    <location>
        <begin position="362"/>
        <end position="424"/>
    </location>
</feature>
<dbReference type="Gene3D" id="3.30.70.270">
    <property type="match status" value="2"/>
</dbReference>
<evidence type="ECO:0000256" key="7">
    <source>
        <dbReference type="ARBA" id="ARBA00022918"/>
    </source>
</evidence>
<keyword evidence="4" id="KW-0540">Nuclease</keyword>
<keyword evidence="2" id="KW-0808">Transferase</keyword>
<dbReference type="GO" id="GO:0008233">
    <property type="term" value="F:peptidase activity"/>
    <property type="evidence" value="ECO:0007669"/>
    <property type="project" value="UniProtKB-KW"/>
</dbReference>
<evidence type="ECO:0000256" key="6">
    <source>
        <dbReference type="ARBA" id="ARBA00022801"/>
    </source>
</evidence>
<dbReference type="InterPro" id="IPR041577">
    <property type="entry name" value="RT_RNaseH_2"/>
</dbReference>
<evidence type="ECO:0000313" key="11">
    <source>
        <dbReference type="EMBL" id="CAF1173004.1"/>
    </source>
</evidence>
<evidence type="ECO:0000256" key="3">
    <source>
        <dbReference type="ARBA" id="ARBA00022695"/>
    </source>
</evidence>
<feature type="compositionally biased region" description="Low complexity" evidence="9">
    <location>
        <begin position="362"/>
        <end position="386"/>
    </location>
</feature>
<gene>
    <name evidence="11" type="ORF">GPM918_LOCUS22287</name>
    <name evidence="12" type="ORF">SRO942_LOCUS22285</name>
</gene>
<dbReference type="Gene3D" id="3.10.20.370">
    <property type="match status" value="1"/>
</dbReference>
<dbReference type="InterPro" id="IPR043502">
    <property type="entry name" value="DNA/RNA_pol_sf"/>
</dbReference>
<dbReference type="InterPro" id="IPR000477">
    <property type="entry name" value="RT_dom"/>
</dbReference>
<dbReference type="GO" id="GO:0006508">
    <property type="term" value="P:proteolysis"/>
    <property type="evidence" value="ECO:0007669"/>
    <property type="project" value="UniProtKB-KW"/>
</dbReference>
<dbReference type="PANTHER" id="PTHR37984">
    <property type="entry name" value="PROTEIN CBG26694"/>
    <property type="match status" value="1"/>
</dbReference>
<dbReference type="PROSITE" id="PS50878">
    <property type="entry name" value="RT_POL"/>
    <property type="match status" value="1"/>
</dbReference>